<feature type="region of interest" description="Disordered" evidence="1">
    <location>
        <begin position="586"/>
        <end position="610"/>
    </location>
</feature>
<feature type="compositionally biased region" description="Basic and acidic residues" evidence="1">
    <location>
        <begin position="586"/>
        <end position="605"/>
    </location>
</feature>
<organism evidence="2">
    <name type="scientific">Aureoumbra lagunensis</name>
    <dbReference type="NCBI Taxonomy" id="44058"/>
    <lineage>
        <taxon>Eukaryota</taxon>
        <taxon>Sar</taxon>
        <taxon>Stramenopiles</taxon>
        <taxon>Ochrophyta</taxon>
        <taxon>Pelagophyceae</taxon>
        <taxon>Pelagomonadales</taxon>
        <taxon>Aureoumbra</taxon>
    </lineage>
</organism>
<gene>
    <name evidence="2" type="ORF">ALAG00032_LOCUS14054</name>
</gene>
<proteinExistence type="predicted"/>
<accession>A0A7S3NQS8</accession>
<protein>
    <submittedName>
        <fullName evidence="2">Uncharacterized protein</fullName>
    </submittedName>
</protein>
<feature type="region of interest" description="Disordered" evidence="1">
    <location>
        <begin position="671"/>
        <end position="693"/>
    </location>
</feature>
<feature type="region of interest" description="Disordered" evidence="1">
    <location>
        <begin position="625"/>
        <end position="649"/>
    </location>
</feature>
<dbReference type="EMBL" id="HBIJ01021679">
    <property type="protein sequence ID" value="CAE0373253.1"/>
    <property type="molecule type" value="Transcribed_RNA"/>
</dbReference>
<evidence type="ECO:0000313" key="2">
    <source>
        <dbReference type="EMBL" id="CAE0373253.1"/>
    </source>
</evidence>
<reference evidence="2" key="1">
    <citation type="submission" date="2021-01" db="EMBL/GenBank/DDBJ databases">
        <authorList>
            <person name="Corre E."/>
            <person name="Pelletier E."/>
            <person name="Niang G."/>
            <person name="Scheremetjew M."/>
            <person name="Finn R."/>
            <person name="Kale V."/>
            <person name="Holt S."/>
            <person name="Cochrane G."/>
            <person name="Meng A."/>
            <person name="Brown T."/>
            <person name="Cohen L."/>
        </authorList>
    </citation>
    <scope>NUCLEOTIDE SEQUENCE</scope>
    <source>
        <strain evidence="2">CCMP1510</strain>
    </source>
</reference>
<name>A0A7S3NQS8_9STRA</name>
<dbReference type="AlphaFoldDB" id="A0A7S3NQS8"/>
<sequence length="693" mass="76982">MANARSPKMGSAPSDSILKGAYNQTYIICKRDTMEEENSKEDSGDNDYQERRVMFRCGNWCYTGNITLDASILTLGDLPKAIPALQKQQNRLHYYCNASSVPRESPFYDCLSYINAGTEFFARELGCDDILAEVARRAKEDTWIEDDAKNTYFELQANQVPKYMHQVALAASKTYCRGLIFITAYFESRFYAVICDGEGDQPLLDVKFPDVSRPGGGVHLRDYYDDYTKLTLWHSLTHTIVTDSKETVSSLQKQTEKKKKRTTNLSSQSYVQMYIILRAIADEPDKPPITPHHDVLFRFGSWCYSGSVQLTPELDLGSVPHIIPALRMQQARLDFLCDVNQMPTNSPFTKSMAYLCRIAPLVEIELAKAEDTLQKLILQLAAVDLGGTIATWLEGDGNRSFFEFQLEPSEKDIQSHFRNVEMVATKSYGAAGVVLISVLFNNTLYVTVADNATEQPLLDSKFPEVATKGRGYLIASYPDGVQGWPELRKLSVWQSSIALEAEAMIADDKLTAQLIEESDLMNNEEQDEVTMNVTTNNSSVNAQTTQLKCPFSGADLSTSKKKGGCPFAHSIIAAAQNRSSIDTNEAKKVARPTVKEVQDDPTAKDDDADTIVTNKNDHTFENLRAQPKDSHPLLRASGMLGTSGTKVNAPHRIPSVSALNERLAKVRAELDASGAAAPWDHTGRPRSLGGLRK</sequence>
<evidence type="ECO:0000256" key="1">
    <source>
        <dbReference type="SAM" id="MobiDB-lite"/>
    </source>
</evidence>